<dbReference type="PANTHER" id="PTHR46087:SF7">
    <property type="entry name" value="CYCLIN-LIKE PROTEIN"/>
    <property type="match status" value="1"/>
</dbReference>
<keyword evidence="3" id="KW-1185">Reference proteome</keyword>
<dbReference type="EMBL" id="CM002876">
    <property type="protein sequence ID" value="KFK26320.1"/>
    <property type="molecule type" value="Genomic_DNA"/>
</dbReference>
<reference evidence="3" key="1">
    <citation type="journal article" date="2015" name="Nat. Plants">
        <title>Genome expansion of Arabis alpina linked with retrotransposition and reduced symmetric DNA methylation.</title>
        <authorList>
            <person name="Willing E.M."/>
            <person name="Rawat V."/>
            <person name="Mandakova T."/>
            <person name="Maumus F."/>
            <person name="James G.V."/>
            <person name="Nordstroem K.J."/>
            <person name="Becker C."/>
            <person name="Warthmann N."/>
            <person name="Chica C."/>
            <person name="Szarzynska B."/>
            <person name="Zytnicki M."/>
            <person name="Albani M.C."/>
            <person name="Kiefer C."/>
            <person name="Bergonzi S."/>
            <person name="Castaings L."/>
            <person name="Mateos J.L."/>
            <person name="Berns M.C."/>
            <person name="Bujdoso N."/>
            <person name="Piofczyk T."/>
            <person name="de Lorenzo L."/>
            <person name="Barrero-Sicilia C."/>
            <person name="Mateos I."/>
            <person name="Piednoel M."/>
            <person name="Hagmann J."/>
            <person name="Chen-Min-Tao R."/>
            <person name="Iglesias-Fernandez R."/>
            <person name="Schuster S.C."/>
            <person name="Alonso-Blanco C."/>
            <person name="Roudier F."/>
            <person name="Carbonero P."/>
            <person name="Paz-Ares J."/>
            <person name="Davis S.J."/>
            <person name="Pecinka A."/>
            <person name="Quesneville H."/>
            <person name="Colot V."/>
            <person name="Lysak M.A."/>
            <person name="Weigel D."/>
            <person name="Coupland G."/>
            <person name="Schneeberger K."/>
        </authorList>
    </citation>
    <scope>NUCLEOTIDE SEQUENCE [LARGE SCALE GENOMIC DNA]</scope>
    <source>
        <strain evidence="3">cv. Pajares</strain>
    </source>
</reference>
<dbReference type="Pfam" id="PF21052">
    <property type="entry name" value="EFR3_ARM"/>
    <property type="match status" value="1"/>
</dbReference>
<dbReference type="GO" id="GO:0009555">
    <property type="term" value="P:pollen development"/>
    <property type="evidence" value="ECO:0007669"/>
    <property type="project" value="EnsemblPlants"/>
</dbReference>
<feature type="compositionally biased region" description="Polar residues" evidence="1">
    <location>
        <begin position="960"/>
        <end position="975"/>
    </location>
</feature>
<gene>
    <name evidence="2" type="ordered locus">AALP_Aa8g232400</name>
</gene>
<dbReference type="InterPro" id="IPR049152">
    <property type="entry name" value="EFR3-like_ARM"/>
</dbReference>
<evidence type="ECO:0000313" key="2">
    <source>
        <dbReference type="EMBL" id="KFK26320.1"/>
    </source>
</evidence>
<evidence type="ECO:0000313" key="3">
    <source>
        <dbReference type="Proteomes" id="UP000029120"/>
    </source>
</evidence>
<dbReference type="Proteomes" id="UP000029120">
    <property type="component" value="Chromosome 8"/>
</dbReference>
<proteinExistence type="predicted"/>
<dbReference type="AlphaFoldDB" id="A0A087G8W8"/>
<dbReference type="OMA" id="ICPLAHE"/>
<feature type="compositionally biased region" description="Polar residues" evidence="1">
    <location>
        <begin position="600"/>
        <end position="638"/>
    </location>
</feature>
<evidence type="ECO:0000256" key="1">
    <source>
        <dbReference type="SAM" id="MobiDB-lite"/>
    </source>
</evidence>
<dbReference type="InterPro" id="IPR055296">
    <property type="entry name" value="SRL2-like"/>
</dbReference>
<dbReference type="OrthoDB" id="19232at2759"/>
<dbReference type="Gramene" id="KFK26320">
    <property type="protein sequence ID" value="KFK26320"/>
    <property type="gene ID" value="AALP_AA8G232400"/>
</dbReference>
<dbReference type="eggNOG" id="KOG1877">
    <property type="taxonomic scope" value="Eukaryota"/>
</dbReference>
<sequence>MGVVSRTVFPVCESLCCFCPALRARSRHPVKRYKHLLADIFPRSVDEQPNDRKIGKLCEYAAKNPLRIPKITTSLEQRCYRELRMEQFHSVKIVMCIYKKLLVACNEQMSLFASSYLGLIHILLDQTRHDEMRILGCEALYDFVTNQAEGTYMFNLDGLIPKICPLAHELGEEDRTTNLCAAGLQALSSLVWFMGEFSHISVEFDNVVSVVLENYGGISQSSTASGNQDNKVASIDKELSQAEAETRIASWTKIVDDRGKAIVSVEDAKNPKFWSRVCLHNLAKLAKEATTVRRVLESLFRYFDFNEVWSTENGLALYVLQDVQLLIERSGQNTHFLLSILIKHLDHKNVLKKPRMQLDIVYVATALAQQTKVLPSVAIIGALSDMIRHLRKSIHCSLDDSNLGNEMIQYNLKFEAAVEQCLVQLSQKVGDAGPILDIMAVMLESMSNITVMARTLIAAVFRTAQIIAAIPNLSYENKAFPDALFHQLLQAMVCADHESRMGAHRIFSVVLVPSSVCPSSVPMSKRPADMQRTLSRTVSVFSSSAALFRKLNLESDNAVDDTAKMGRVSTLNRSKSKFSRGYSIKEHQPTESFDDEEPKQNTSSVLNRLKSSYSRTQSVKRNPSSMVSDQNSSGSSSEKPVIPLRLSSHQICLLLSSIWVQSLSPHNMPQNYEAIANTFSLVLLFGRTKNSSNEVLVWSFQLAFSLRNLSLGGPLQPSRRRSLFTLATSMIIFSARAFNIPPLVNSAKTALQEKTIDPFLQLVEDCKLDAVFYGQSHQPEKSYGSKEDDDDALKSLVAIEETTQQQPREDYTTMIMKFLGKLSDQDSSSIKEQLVSDFIPIDGCPVGTQLTDNPVQVYRSEDKNNKPRDMAEAQLLIPDNDAVPSPPEDQLSLDTQPNAKTAFLLSIDELLNAVSQTTAQLGRYSVSDPPDMTYTEMAGHCEALLMGKQEKMSFMSTKSNKFSNQTKETSASSLPSGGGGGNPFVDERNSWEMNGMGAPAASSSNMCVTEFQNHPPPFFNPPASTPFDNFLKAVVAYAYFWRVLTKSGTQHYPSLNIYFVC</sequence>
<accession>A0A087G8W8</accession>
<feature type="region of interest" description="Disordered" evidence="1">
    <location>
        <begin position="960"/>
        <end position="989"/>
    </location>
</feature>
<name>A0A087G8W8_ARAAL</name>
<feature type="region of interest" description="Disordered" evidence="1">
    <location>
        <begin position="579"/>
        <end position="640"/>
    </location>
</feature>
<organism evidence="2 3">
    <name type="scientific">Arabis alpina</name>
    <name type="common">Alpine rock-cress</name>
    <dbReference type="NCBI Taxonomy" id="50452"/>
    <lineage>
        <taxon>Eukaryota</taxon>
        <taxon>Viridiplantae</taxon>
        <taxon>Streptophyta</taxon>
        <taxon>Embryophyta</taxon>
        <taxon>Tracheophyta</taxon>
        <taxon>Spermatophyta</taxon>
        <taxon>Magnoliopsida</taxon>
        <taxon>eudicotyledons</taxon>
        <taxon>Gunneridae</taxon>
        <taxon>Pentapetalae</taxon>
        <taxon>rosids</taxon>
        <taxon>malvids</taxon>
        <taxon>Brassicales</taxon>
        <taxon>Brassicaceae</taxon>
        <taxon>Arabideae</taxon>
        <taxon>Arabis</taxon>
    </lineage>
</organism>
<dbReference type="GO" id="GO:0005886">
    <property type="term" value="C:plasma membrane"/>
    <property type="evidence" value="ECO:0007669"/>
    <property type="project" value="EnsemblPlants"/>
</dbReference>
<protein>
    <submittedName>
        <fullName evidence="2">Uncharacterized protein</fullName>
    </submittedName>
</protein>
<dbReference type="PANTHER" id="PTHR46087">
    <property type="entry name" value="PUTATIVE, EXPRESSED-RELATED"/>
    <property type="match status" value="1"/>
</dbReference>